<dbReference type="AlphaFoldDB" id="C1GKM5"/>
<reference evidence="2 3" key="1">
    <citation type="journal article" date="2011" name="PLoS Genet.">
        <title>Comparative genomic analysis of human fungal pathogens causing paracoccidioidomycosis.</title>
        <authorList>
            <person name="Desjardins C.A."/>
            <person name="Champion M.D."/>
            <person name="Holder J.W."/>
            <person name="Muszewska A."/>
            <person name="Goldberg J."/>
            <person name="Bailao A.M."/>
            <person name="Brigido M.M."/>
            <person name="Ferreira M.E."/>
            <person name="Garcia A.M."/>
            <person name="Grynberg M."/>
            <person name="Gujja S."/>
            <person name="Heiman D.I."/>
            <person name="Henn M.R."/>
            <person name="Kodira C.D."/>
            <person name="Leon-Narvaez H."/>
            <person name="Longo L.V."/>
            <person name="Ma L.J."/>
            <person name="Malavazi I."/>
            <person name="Matsuo A.L."/>
            <person name="Morais F.V."/>
            <person name="Pereira M."/>
            <person name="Rodriguez-Brito S."/>
            <person name="Sakthikumar S."/>
            <person name="Salem-Izacc S.M."/>
            <person name="Sykes S.M."/>
            <person name="Teixeira M.M."/>
            <person name="Vallejo M.C."/>
            <person name="Walter M.E."/>
            <person name="Yandava C."/>
            <person name="Young S."/>
            <person name="Zeng Q."/>
            <person name="Zucker J."/>
            <person name="Felipe M.S."/>
            <person name="Goldman G.H."/>
            <person name="Haas B.J."/>
            <person name="McEwen J.G."/>
            <person name="Nino-Vega G."/>
            <person name="Puccia R."/>
            <person name="San-Blas G."/>
            <person name="Soares C.M."/>
            <person name="Birren B.W."/>
            <person name="Cuomo C.A."/>
        </authorList>
    </citation>
    <scope>NUCLEOTIDE SEQUENCE [LARGE SCALE GENOMIC DNA]</scope>
    <source>
        <strain evidence="2 3">Pb18</strain>
    </source>
</reference>
<evidence type="ECO:0000313" key="2">
    <source>
        <dbReference type="EMBL" id="EEH42991.2"/>
    </source>
</evidence>
<dbReference type="HOGENOM" id="CLU_045030_1_0_1"/>
<dbReference type="RefSeq" id="XP_010763048.1">
    <property type="nucleotide sequence ID" value="XM_010764746.1"/>
</dbReference>
<dbReference type="InterPro" id="IPR050177">
    <property type="entry name" value="Lipid_A_modif_metabolic_enz"/>
</dbReference>
<proteinExistence type="predicted"/>
<dbReference type="InterPro" id="IPR001509">
    <property type="entry name" value="Epimerase_deHydtase"/>
</dbReference>
<accession>C1GKM5</accession>
<dbReference type="InParanoid" id="C1GKM5"/>
<dbReference type="InterPro" id="IPR036291">
    <property type="entry name" value="NAD(P)-bd_dom_sf"/>
</dbReference>
<dbReference type="Proteomes" id="UP000001628">
    <property type="component" value="Unassembled WGS sequence"/>
</dbReference>
<dbReference type="PANTHER" id="PTHR43245:SF11">
    <property type="entry name" value="LD23561P"/>
    <property type="match status" value="1"/>
</dbReference>
<name>C1GKM5_PARBD</name>
<evidence type="ECO:0000259" key="1">
    <source>
        <dbReference type="Pfam" id="PF01370"/>
    </source>
</evidence>
<dbReference type="SUPFAM" id="SSF51735">
    <property type="entry name" value="NAD(P)-binding Rossmann-fold domains"/>
    <property type="match status" value="1"/>
</dbReference>
<dbReference type="Pfam" id="PF01370">
    <property type="entry name" value="Epimerase"/>
    <property type="match status" value="1"/>
</dbReference>
<dbReference type="EMBL" id="KN275968">
    <property type="protein sequence ID" value="EEH42991.2"/>
    <property type="molecule type" value="Genomic_DNA"/>
</dbReference>
<dbReference type="OMA" id="PQTAWLN"/>
<dbReference type="eggNOG" id="KOG1430">
    <property type="taxonomic scope" value="Eukaryota"/>
</dbReference>
<dbReference type="VEuPathDB" id="FungiDB:PADG_07811"/>
<evidence type="ECO:0000313" key="3">
    <source>
        <dbReference type="Proteomes" id="UP000001628"/>
    </source>
</evidence>
<keyword evidence="3" id="KW-1185">Reference proteome</keyword>
<dbReference type="KEGG" id="pbn:PADG_07811"/>
<dbReference type="GeneID" id="22586235"/>
<protein>
    <recommendedName>
        <fullName evidence="1">NAD-dependent epimerase/dehydratase domain-containing protein</fullName>
    </recommendedName>
</protein>
<dbReference type="STRING" id="502780.C1GKM5"/>
<dbReference type="OrthoDB" id="16464at2759"/>
<organism evidence="2 3">
    <name type="scientific">Paracoccidioides brasiliensis (strain Pb18)</name>
    <dbReference type="NCBI Taxonomy" id="502780"/>
    <lineage>
        <taxon>Eukaryota</taxon>
        <taxon>Fungi</taxon>
        <taxon>Dikarya</taxon>
        <taxon>Ascomycota</taxon>
        <taxon>Pezizomycotina</taxon>
        <taxon>Eurotiomycetes</taxon>
        <taxon>Eurotiomycetidae</taxon>
        <taxon>Onygenales</taxon>
        <taxon>Ajellomycetaceae</taxon>
        <taxon>Paracoccidioides</taxon>
    </lineage>
</organism>
<dbReference type="Gene3D" id="3.40.50.720">
    <property type="entry name" value="NAD(P)-binding Rossmann-like Domain"/>
    <property type="match status" value="1"/>
</dbReference>
<feature type="domain" description="NAD-dependent epimerase/dehydratase" evidence="1">
    <location>
        <begin position="48"/>
        <end position="272"/>
    </location>
</feature>
<gene>
    <name evidence="2" type="ORF">PADG_07811</name>
</gene>
<sequence>MSGEASKPAILIVGGLGTINISLDQKTSMSTSSWGGGGRLTRCVKRTTGFLGRFLALFIHENNLASEVRIVDKLLPQLAWLTPEFNVACSQDKFVQADASREQSFPRIFDRANGAQFDYVINCGGESRMSQPEDVYRLRSHALSVALGKEAARRGVRAFIECSTATVYKSDREQCKEDAKIKPWFALSKWKYQAEEDLRKIPGLNLCILRFPHVYGEYDRGLLTTVICMGRAYMELNKPISFLKTGSQPMNTVYVKDAARALWRAAEWRANKGPSTSGDPVVFNIVDHNNTTKGDLAEGLKKAFGIEYSFVGTMMTQVVNLNLDEIIDEMNEECLQIWAELLNEKQIERPGPISPFLERDAIKDGDLLIDGSLFEQTTGFTYDRPTLAKDWIQPVVESFKRLGWWP</sequence>
<dbReference type="PANTHER" id="PTHR43245">
    <property type="entry name" value="BIFUNCTIONAL POLYMYXIN RESISTANCE PROTEIN ARNA"/>
    <property type="match status" value="1"/>
</dbReference>